<dbReference type="AlphaFoldDB" id="A0A1I2QKK0"/>
<dbReference type="Proteomes" id="UP000198897">
    <property type="component" value="Unassembled WGS sequence"/>
</dbReference>
<proteinExistence type="predicted"/>
<accession>A0A1I2QKK0</accession>
<evidence type="ECO:0000313" key="1">
    <source>
        <dbReference type="EMBL" id="SFG28133.1"/>
    </source>
</evidence>
<keyword evidence="2" id="KW-1185">Reference proteome</keyword>
<dbReference type="EMBL" id="FOOG01000032">
    <property type="protein sequence ID" value="SFG28133.1"/>
    <property type="molecule type" value="Genomic_DNA"/>
</dbReference>
<name>A0A1I2QKK0_9BACI</name>
<organism evidence="1 2">
    <name type="scientific">Halobacillus alkaliphilus</name>
    <dbReference type="NCBI Taxonomy" id="396056"/>
    <lineage>
        <taxon>Bacteria</taxon>
        <taxon>Bacillati</taxon>
        <taxon>Bacillota</taxon>
        <taxon>Bacilli</taxon>
        <taxon>Bacillales</taxon>
        <taxon>Bacillaceae</taxon>
        <taxon>Halobacillus</taxon>
    </lineage>
</organism>
<protein>
    <submittedName>
        <fullName evidence="1">Uncharacterized protein</fullName>
    </submittedName>
</protein>
<sequence>MTIHLFIFKIQVSRRQEEKYAPLPGYHPSAEEQWLDRKSSFIHYM</sequence>
<dbReference type="RefSeq" id="WP_175477904.1">
    <property type="nucleotide sequence ID" value="NZ_FOOG01000032.1"/>
</dbReference>
<reference evidence="2" key="1">
    <citation type="submission" date="2016-10" db="EMBL/GenBank/DDBJ databases">
        <authorList>
            <person name="Varghese N."/>
            <person name="Submissions S."/>
        </authorList>
    </citation>
    <scope>NUCLEOTIDE SEQUENCE [LARGE SCALE GENOMIC DNA]</scope>
    <source>
        <strain evidence="2">FP5</strain>
    </source>
</reference>
<gene>
    <name evidence="1" type="ORF">SAMN05216353_1324</name>
</gene>
<evidence type="ECO:0000313" key="2">
    <source>
        <dbReference type="Proteomes" id="UP000198897"/>
    </source>
</evidence>